<dbReference type="PIRSF" id="PIRSF018266">
    <property type="entry name" value="FecR"/>
    <property type="match status" value="1"/>
</dbReference>
<dbReference type="PANTHER" id="PTHR30273">
    <property type="entry name" value="PERIPLASMIC SIGNAL SENSOR AND SIGMA FACTOR ACTIVATOR FECR-RELATED"/>
    <property type="match status" value="1"/>
</dbReference>
<evidence type="ECO:0000259" key="2">
    <source>
        <dbReference type="Pfam" id="PF16220"/>
    </source>
</evidence>
<feature type="domain" description="FecR protein" evidence="1">
    <location>
        <begin position="113"/>
        <end position="204"/>
    </location>
</feature>
<organism evidence="3 4">
    <name type="scientific">Zestomonas insulae</name>
    <dbReference type="NCBI Taxonomy" id="2809017"/>
    <lineage>
        <taxon>Bacteria</taxon>
        <taxon>Pseudomonadati</taxon>
        <taxon>Pseudomonadota</taxon>
        <taxon>Gammaproteobacteria</taxon>
        <taxon>Pseudomonadales</taxon>
        <taxon>Pseudomonadaceae</taxon>
        <taxon>Zestomonas</taxon>
    </lineage>
</organism>
<dbReference type="RefSeq" id="WP_204915119.1">
    <property type="nucleotide sequence ID" value="NZ_JAFEUP010000001.1"/>
</dbReference>
<protein>
    <submittedName>
        <fullName evidence="3">FecR domain-containing protein</fullName>
    </submittedName>
</protein>
<name>A0ABS2IDW7_9GAMM</name>
<dbReference type="InterPro" id="IPR006860">
    <property type="entry name" value="FecR"/>
</dbReference>
<feature type="domain" description="FecR N-terminal" evidence="2">
    <location>
        <begin position="16"/>
        <end position="55"/>
    </location>
</feature>
<reference evidence="3 4" key="1">
    <citation type="submission" date="2021-02" db="EMBL/GenBank/DDBJ databases">
        <authorList>
            <person name="Lee D.-H."/>
        </authorList>
    </citation>
    <scope>NUCLEOTIDE SEQUENCE [LARGE SCALE GENOMIC DNA]</scope>
    <source>
        <strain evidence="3 4">UL073</strain>
    </source>
</reference>
<evidence type="ECO:0000313" key="4">
    <source>
        <dbReference type="Proteomes" id="UP000717995"/>
    </source>
</evidence>
<dbReference type="Gene3D" id="2.60.120.1440">
    <property type="match status" value="1"/>
</dbReference>
<dbReference type="Pfam" id="PF16220">
    <property type="entry name" value="DUF4880"/>
    <property type="match status" value="1"/>
</dbReference>
<proteinExistence type="predicted"/>
<evidence type="ECO:0000313" key="3">
    <source>
        <dbReference type="EMBL" id="MBM7060033.1"/>
    </source>
</evidence>
<dbReference type="InterPro" id="IPR032623">
    <property type="entry name" value="FecR_N"/>
</dbReference>
<evidence type="ECO:0000259" key="1">
    <source>
        <dbReference type="Pfam" id="PF04773"/>
    </source>
</evidence>
<comment type="caution">
    <text evidence="3">The sequence shown here is derived from an EMBL/GenBank/DDBJ whole genome shotgun (WGS) entry which is preliminary data.</text>
</comment>
<dbReference type="EMBL" id="JAFEUP010000001">
    <property type="protein sequence ID" value="MBM7060033.1"/>
    <property type="molecule type" value="Genomic_DNA"/>
</dbReference>
<dbReference type="InterPro" id="IPR012373">
    <property type="entry name" value="Ferrdict_sens_TM"/>
</dbReference>
<accession>A0ABS2IDW7</accession>
<dbReference type="Pfam" id="PF04773">
    <property type="entry name" value="FecR"/>
    <property type="match status" value="1"/>
</dbReference>
<dbReference type="Proteomes" id="UP000717995">
    <property type="component" value="Unassembled WGS sequence"/>
</dbReference>
<gene>
    <name evidence="3" type="ORF">JQX08_04880</name>
</gene>
<sequence>MSRQPLDQQRLALKSAAQWYAVLGAEQVREEDRRAWRDWQAQHPVNQWAWQRVEGLHTQLRGLPGQLAYDTFAKAGGSPLDRRSVLKGLLLVAGTGGLVYSGYPGSPAEWLADYRTATGEQRRITLSDGTRLTLNTASAVDVRFDAGQRRLELQAGEILVETAKDSARPFIVHTRHGRIRALGTRFTVRQHAERSEVAVLQHAVAVSPAHGAQAETRVDAGQRLSFDAQRVASLHSADPLQAEWANGRLVVNDWRLVDLLAELDRYRPGLLGCDPKVAELRLSGAYPLDDTDRALAAIARAVPVQVLSRTRYWVRVLPRG</sequence>
<dbReference type="PANTHER" id="PTHR30273:SF2">
    <property type="entry name" value="PROTEIN FECR"/>
    <property type="match status" value="1"/>
</dbReference>
<keyword evidence="4" id="KW-1185">Reference proteome</keyword>